<sequence>MASSTITSTVKSPKLLKTSVNIWFTVVVIGQFIFALYILGVYGVNGLAGDFERWNASTTNGYVPKDIWGNVFFALHMALAAVITIGGPLQLMKKVRSKFPRFHRINGRIYIISAFVISLAGLYLAWMRTMAGGLAGAIFITINAMLIMICAIYAVKFAIARKLAVHRKWAIRLFLAMSGVWFFRVFLMGWIAINQGPVGFDLDTFQGPALNVLYTCSYILPVVFAGFYFKAKESKLPKAQKAISIFILLLTTYIAVGTVVATMGMWLPNL</sequence>
<reference evidence="2 3" key="1">
    <citation type="submission" date="2019-05" db="EMBL/GenBank/DDBJ databases">
        <authorList>
            <person name="Zhang J.-Y."/>
            <person name="Feg X."/>
            <person name="Du Z.-J."/>
        </authorList>
    </citation>
    <scope>NUCLEOTIDE SEQUENCE [LARGE SCALE GENOMIC DNA]</scope>
    <source>
        <strain evidence="2 3">RZ26</strain>
    </source>
</reference>
<dbReference type="Proteomes" id="UP000310314">
    <property type="component" value="Unassembled WGS sequence"/>
</dbReference>
<keyword evidence="1" id="KW-0812">Transmembrane</keyword>
<feature type="transmembrane region" description="Helical" evidence="1">
    <location>
        <begin position="171"/>
        <end position="192"/>
    </location>
</feature>
<evidence type="ECO:0000313" key="2">
    <source>
        <dbReference type="EMBL" id="TMM53875.1"/>
    </source>
</evidence>
<name>A0A5S3PHW9_9FLAO</name>
<proteinExistence type="predicted"/>
<feature type="transmembrane region" description="Helical" evidence="1">
    <location>
        <begin position="212"/>
        <end position="231"/>
    </location>
</feature>
<evidence type="ECO:0000313" key="3">
    <source>
        <dbReference type="Proteomes" id="UP000310314"/>
    </source>
</evidence>
<gene>
    <name evidence="2" type="ORF">FEE95_18435</name>
</gene>
<comment type="caution">
    <text evidence="2">The sequence shown here is derived from an EMBL/GenBank/DDBJ whole genome shotgun (WGS) entry which is preliminary data.</text>
</comment>
<dbReference type="OrthoDB" id="6385003at2"/>
<dbReference type="AlphaFoldDB" id="A0A5S3PHW9"/>
<evidence type="ECO:0000256" key="1">
    <source>
        <dbReference type="SAM" id="Phobius"/>
    </source>
</evidence>
<organism evidence="2 3">
    <name type="scientific">Maribacter algarum</name>
    <name type="common">ex Zhang et al. 2020</name>
    <dbReference type="NCBI Taxonomy" id="2578118"/>
    <lineage>
        <taxon>Bacteria</taxon>
        <taxon>Pseudomonadati</taxon>
        <taxon>Bacteroidota</taxon>
        <taxon>Flavobacteriia</taxon>
        <taxon>Flavobacteriales</taxon>
        <taxon>Flavobacteriaceae</taxon>
        <taxon>Maribacter</taxon>
    </lineage>
</organism>
<feature type="transmembrane region" description="Helical" evidence="1">
    <location>
        <begin position="133"/>
        <end position="159"/>
    </location>
</feature>
<keyword evidence="1" id="KW-1133">Transmembrane helix</keyword>
<dbReference type="RefSeq" id="WP_138659497.1">
    <property type="nucleotide sequence ID" value="NZ_VATY01000004.1"/>
</dbReference>
<keyword evidence="3" id="KW-1185">Reference proteome</keyword>
<feature type="transmembrane region" description="Helical" evidence="1">
    <location>
        <begin position="20"/>
        <end position="44"/>
    </location>
</feature>
<protein>
    <submittedName>
        <fullName evidence="2">DUF2306 domain-containing protein</fullName>
    </submittedName>
</protein>
<dbReference type="InterPro" id="IPR018750">
    <property type="entry name" value="DUF2306_membrane"/>
</dbReference>
<feature type="transmembrane region" description="Helical" evidence="1">
    <location>
        <begin position="109"/>
        <end position="127"/>
    </location>
</feature>
<dbReference type="Pfam" id="PF10067">
    <property type="entry name" value="DUF2306"/>
    <property type="match status" value="1"/>
</dbReference>
<feature type="transmembrane region" description="Helical" evidence="1">
    <location>
        <begin position="243"/>
        <end position="267"/>
    </location>
</feature>
<keyword evidence="1" id="KW-0472">Membrane</keyword>
<accession>A0A5S3PHW9</accession>
<feature type="transmembrane region" description="Helical" evidence="1">
    <location>
        <begin position="67"/>
        <end position="89"/>
    </location>
</feature>
<dbReference type="EMBL" id="VATY01000004">
    <property type="protein sequence ID" value="TMM53875.1"/>
    <property type="molecule type" value="Genomic_DNA"/>
</dbReference>